<proteinExistence type="predicted"/>
<accession>A0A6M1S162</accession>
<evidence type="ECO:0000313" key="2">
    <source>
        <dbReference type="EMBL" id="NGO63981.1"/>
    </source>
</evidence>
<keyword evidence="1" id="KW-1133">Transmembrane helix</keyword>
<keyword evidence="1" id="KW-0812">Transmembrane</keyword>
<dbReference type="RefSeq" id="WP_163905639.1">
    <property type="nucleotide sequence ID" value="NZ_CP048427.1"/>
</dbReference>
<dbReference type="AlphaFoldDB" id="A0A6M1S162"/>
<protein>
    <submittedName>
        <fullName evidence="2">Uncharacterized protein</fullName>
    </submittedName>
</protein>
<keyword evidence="3" id="KW-1185">Reference proteome</keyword>
<gene>
    <name evidence="2" type="ORF">G6N76_09870</name>
</gene>
<dbReference type="Proteomes" id="UP000477849">
    <property type="component" value="Unassembled WGS sequence"/>
</dbReference>
<sequence length="49" mass="5309">MKHHLRFRHGKTEGEANSPLSMALLAIITIACRFSPLIIAVVAGYFGLG</sequence>
<feature type="transmembrane region" description="Helical" evidence="1">
    <location>
        <begin position="20"/>
        <end position="46"/>
    </location>
</feature>
<reference evidence="2 3" key="1">
    <citation type="submission" date="2020-02" db="EMBL/GenBank/DDBJ databases">
        <title>Genome sequence of the type strain CCBAU10050 of Rhizobium daejeonense.</title>
        <authorList>
            <person name="Gao J."/>
            <person name="Sun J."/>
        </authorList>
    </citation>
    <scope>NUCLEOTIDE SEQUENCE [LARGE SCALE GENOMIC DNA]</scope>
    <source>
        <strain evidence="2 3">CCBAU10050</strain>
    </source>
</reference>
<evidence type="ECO:0000313" key="3">
    <source>
        <dbReference type="Proteomes" id="UP000477849"/>
    </source>
</evidence>
<dbReference type="EMBL" id="JAAKZH010000003">
    <property type="protein sequence ID" value="NGO63981.1"/>
    <property type="molecule type" value="Genomic_DNA"/>
</dbReference>
<name>A0A6M1S162_9HYPH</name>
<comment type="caution">
    <text evidence="2">The sequence shown here is derived from an EMBL/GenBank/DDBJ whole genome shotgun (WGS) entry which is preliminary data.</text>
</comment>
<keyword evidence="1" id="KW-0472">Membrane</keyword>
<organism evidence="2 3">
    <name type="scientific">Rhizobium daejeonense</name>
    <dbReference type="NCBI Taxonomy" id="240521"/>
    <lineage>
        <taxon>Bacteria</taxon>
        <taxon>Pseudomonadati</taxon>
        <taxon>Pseudomonadota</taxon>
        <taxon>Alphaproteobacteria</taxon>
        <taxon>Hyphomicrobiales</taxon>
        <taxon>Rhizobiaceae</taxon>
        <taxon>Rhizobium/Agrobacterium group</taxon>
        <taxon>Rhizobium</taxon>
    </lineage>
</organism>
<dbReference type="PROSITE" id="PS51257">
    <property type="entry name" value="PROKAR_LIPOPROTEIN"/>
    <property type="match status" value="1"/>
</dbReference>
<evidence type="ECO:0000256" key="1">
    <source>
        <dbReference type="SAM" id="Phobius"/>
    </source>
</evidence>